<sequence length="414" mass="45208">MKKSFRSQANFILLIATVILTSGMCTSEEEDITPELPVASSIEMEFPKSELTVGETMNLKALVKDNEGNTMNNQTLTWTSSNPNVISVDSGGLAQAKSSGTASIEVKNQTGIKVAHNFNALEPEAESPKEPHRFEVTPSEIIIEVGQKVQVEIKVFDIDGVEIENPEILYKSHDEQVSTVSDGGLVEGLRAGSTEIHFEVSAKSSKIPVTVTSEDLVLTKIEVFPKTISGKRGEQIQFSAKGFDQFDQEMSGITFDWKSSNGCLANIDEVGLVSAYTPGNARMTASVGEISSYGTISVSKSEKLVAENFEGKWNICEESNGNNFAVIELAIESSNDITRSYKGEIKRFDGSSFIVMGIESIPDKSISINWVEEIQGGARTFIISAGTFIDEFAIKARHTDRRTLTTYDVRLSKL</sequence>
<dbReference type="EMBL" id="FNQC01000008">
    <property type="protein sequence ID" value="SDZ23617.1"/>
    <property type="molecule type" value="Genomic_DNA"/>
</dbReference>
<keyword evidence="1" id="KW-0732">Signal</keyword>
<feature type="domain" description="BIG2" evidence="2">
    <location>
        <begin position="40"/>
        <end position="118"/>
    </location>
</feature>
<keyword evidence="4" id="KW-1185">Reference proteome</keyword>
<evidence type="ECO:0000313" key="3">
    <source>
        <dbReference type="EMBL" id="SDZ23617.1"/>
    </source>
</evidence>
<proteinExistence type="predicted"/>
<feature type="domain" description="BIG2" evidence="2">
    <location>
        <begin position="217"/>
        <end position="297"/>
    </location>
</feature>
<feature type="chain" id="PRO_5045627991" evidence="1">
    <location>
        <begin position="28"/>
        <end position="414"/>
    </location>
</feature>
<evidence type="ECO:0000256" key="1">
    <source>
        <dbReference type="SAM" id="SignalP"/>
    </source>
</evidence>
<feature type="signal peptide" evidence="1">
    <location>
        <begin position="1"/>
        <end position="27"/>
    </location>
</feature>
<organism evidence="3 4">
    <name type="scientific">Rhodonellum ikkaensis</name>
    <dbReference type="NCBI Taxonomy" id="336829"/>
    <lineage>
        <taxon>Bacteria</taxon>
        <taxon>Pseudomonadati</taxon>
        <taxon>Bacteroidota</taxon>
        <taxon>Cytophagia</taxon>
        <taxon>Cytophagales</taxon>
        <taxon>Cytophagaceae</taxon>
        <taxon>Rhodonellum</taxon>
    </lineage>
</organism>
<dbReference type="SUPFAM" id="SSF49373">
    <property type="entry name" value="Invasin/intimin cell-adhesion fragments"/>
    <property type="match status" value="3"/>
</dbReference>
<dbReference type="RefSeq" id="WP_019598244.1">
    <property type="nucleotide sequence ID" value="NZ_FNQC01000008.1"/>
</dbReference>
<protein>
    <submittedName>
        <fullName evidence="3">Ig-like domain (Group 2)</fullName>
    </submittedName>
</protein>
<accession>A0A1H3RD63</accession>
<comment type="caution">
    <text evidence="3">The sequence shown here is derived from an EMBL/GenBank/DDBJ whole genome shotgun (WGS) entry which is preliminary data.</text>
</comment>
<dbReference type="InterPro" id="IPR003343">
    <property type="entry name" value="Big_2"/>
</dbReference>
<name>A0A1H3RD63_9BACT</name>
<gene>
    <name evidence="3" type="ORF">SAMN05444412_10850</name>
</gene>
<dbReference type="Pfam" id="PF02368">
    <property type="entry name" value="Big_2"/>
    <property type="match status" value="3"/>
</dbReference>
<dbReference type="Gene3D" id="2.60.40.1080">
    <property type="match status" value="3"/>
</dbReference>
<evidence type="ECO:0000259" key="2">
    <source>
        <dbReference type="SMART" id="SM00635"/>
    </source>
</evidence>
<dbReference type="SMART" id="SM00635">
    <property type="entry name" value="BID_2"/>
    <property type="match status" value="3"/>
</dbReference>
<feature type="domain" description="BIG2" evidence="2">
    <location>
        <begin position="130"/>
        <end position="210"/>
    </location>
</feature>
<dbReference type="InterPro" id="IPR008964">
    <property type="entry name" value="Invasin/intimin_cell_adhesion"/>
</dbReference>
<dbReference type="Proteomes" id="UP000199663">
    <property type="component" value="Unassembled WGS sequence"/>
</dbReference>
<evidence type="ECO:0000313" key="4">
    <source>
        <dbReference type="Proteomes" id="UP000199663"/>
    </source>
</evidence>
<reference evidence="3 4" key="1">
    <citation type="submission" date="2016-10" db="EMBL/GenBank/DDBJ databases">
        <authorList>
            <person name="Varghese N."/>
            <person name="Submissions S."/>
        </authorList>
    </citation>
    <scope>NUCLEOTIDE SEQUENCE [LARGE SCALE GENOMIC DNA]</scope>
    <source>
        <strain evidence="3 4">DSM 17997</strain>
    </source>
</reference>